<evidence type="ECO:0000256" key="3">
    <source>
        <dbReference type="ARBA" id="ARBA00022692"/>
    </source>
</evidence>
<keyword evidence="6" id="KW-0520">NAD</keyword>
<dbReference type="Pfam" id="PF00146">
    <property type="entry name" value="NADHdh"/>
    <property type="match status" value="1"/>
</dbReference>
<feature type="transmembrane region" description="Helical" evidence="8">
    <location>
        <begin position="6"/>
        <end position="26"/>
    </location>
</feature>
<sequence>MYIAVPAEILGIILPLLLGVAFLVLAERKVMAFVQRRKGPDVVGSFGLLQPLADGLKLILKEPISPSSANFSLFRMAPVATFMLSLVARAVVPFDYDASRPGADRIGVSLGSHRPTVILKLPCLVEKKRTKVRSLAVLFSVANWDRSPASKKTDARSLTRNGFRASALILMLVPYSRAQLHRSFRILKKVGLSNRVRSIKLCYCPTDCWPLPDPECGRDSIVVDNTVEKTSERDAAVVNIATKEGRGEPLPRLGSLATLVFGICVPGMSNSLESYYRLSHREGGCVSPDSNPIVSGFVIPNPIYLHDRAWARRKRTHSKQEGREGGSGNQKDSYDEPEPPIPINKAK</sequence>
<reference evidence="9" key="1">
    <citation type="submission" date="2020-06" db="EMBL/GenBank/DDBJ databases">
        <authorList>
            <person name="Li T."/>
            <person name="Hu X."/>
            <person name="Zhang T."/>
            <person name="Song X."/>
            <person name="Zhang H."/>
            <person name="Dai N."/>
            <person name="Sheng W."/>
            <person name="Hou X."/>
            <person name="Wei L."/>
        </authorList>
    </citation>
    <scope>NUCLEOTIDE SEQUENCE</scope>
    <source>
        <strain evidence="9">KEN8</strain>
        <tissue evidence="9">Leaf</tissue>
    </source>
</reference>
<dbReference type="InterPro" id="IPR018086">
    <property type="entry name" value="NADH_UbQ_OxRdtase_su1_CS"/>
</dbReference>
<protein>
    <submittedName>
        <fullName evidence="9">NADH-ubiquinone oxidoreductase chain 1</fullName>
    </submittedName>
</protein>
<dbReference type="EMBL" id="JACGWM010001259">
    <property type="protein sequence ID" value="KAL0294048.1"/>
    <property type="molecule type" value="Genomic_DNA"/>
</dbReference>
<dbReference type="GO" id="GO:0005886">
    <property type="term" value="C:plasma membrane"/>
    <property type="evidence" value="ECO:0007669"/>
    <property type="project" value="UniProtKB-SubCell"/>
</dbReference>
<dbReference type="AlphaFoldDB" id="A0AAW2JJ85"/>
<dbReference type="GO" id="GO:0003954">
    <property type="term" value="F:NADH dehydrogenase activity"/>
    <property type="evidence" value="ECO:0007669"/>
    <property type="project" value="TreeGrafter"/>
</dbReference>
<evidence type="ECO:0000256" key="7">
    <source>
        <dbReference type="SAM" id="MobiDB-lite"/>
    </source>
</evidence>
<gene>
    <name evidence="9" type="ORF">Scaly_3129900</name>
</gene>
<name>A0AAW2JJ85_9LAMI</name>
<organism evidence="9">
    <name type="scientific">Sesamum calycinum</name>
    <dbReference type="NCBI Taxonomy" id="2727403"/>
    <lineage>
        <taxon>Eukaryota</taxon>
        <taxon>Viridiplantae</taxon>
        <taxon>Streptophyta</taxon>
        <taxon>Embryophyta</taxon>
        <taxon>Tracheophyta</taxon>
        <taxon>Spermatophyta</taxon>
        <taxon>Magnoliopsida</taxon>
        <taxon>eudicotyledons</taxon>
        <taxon>Gunneridae</taxon>
        <taxon>Pentapetalae</taxon>
        <taxon>asterids</taxon>
        <taxon>lamiids</taxon>
        <taxon>Lamiales</taxon>
        <taxon>Pedaliaceae</taxon>
        <taxon>Sesamum</taxon>
    </lineage>
</organism>
<keyword evidence="5 8" id="KW-0472">Membrane</keyword>
<dbReference type="GO" id="GO:0009060">
    <property type="term" value="P:aerobic respiration"/>
    <property type="evidence" value="ECO:0007669"/>
    <property type="project" value="TreeGrafter"/>
</dbReference>
<dbReference type="InterPro" id="IPR001694">
    <property type="entry name" value="NADH_UbQ_OxRdtase_su1/FPO"/>
</dbReference>
<comment type="subcellular location">
    <subcellularLocation>
        <location evidence="6">Cell membrane</location>
        <topology evidence="6">Multi-pass membrane protein</topology>
    </subcellularLocation>
    <subcellularLocation>
        <location evidence="1">Membrane</location>
        <topology evidence="1">Multi-pass membrane protein</topology>
    </subcellularLocation>
</comment>
<keyword evidence="4 8" id="KW-1133">Transmembrane helix</keyword>
<evidence type="ECO:0000256" key="4">
    <source>
        <dbReference type="ARBA" id="ARBA00022989"/>
    </source>
</evidence>
<proteinExistence type="inferred from homology"/>
<dbReference type="PANTHER" id="PTHR11432">
    <property type="entry name" value="NADH DEHYDROGENASE SUBUNIT 1"/>
    <property type="match status" value="1"/>
</dbReference>
<evidence type="ECO:0000256" key="1">
    <source>
        <dbReference type="ARBA" id="ARBA00004141"/>
    </source>
</evidence>
<keyword evidence="3 6" id="KW-0812">Transmembrane</keyword>
<evidence type="ECO:0000313" key="9">
    <source>
        <dbReference type="EMBL" id="KAL0294048.1"/>
    </source>
</evidence>
<feature type="region of interest" description="Disordered" evidence="7">
    <location>
        <begin position="312"/>
        <end position="347"/>
    </location>
</feature>
<comment type="caution">
    <text evidence="9">The sequence shown here is derived from an EMBL/GenBank/DDBJ whole genome shotgun (WGS) entry which is preliminary data.</text>
</comment>
<evidence type="ECO:0000256" key="5">
    <source>
        <dbReference type="ARBA" id="ARBA00023136"/>
    </source>
</evidence>
<dbReference type="PROSITE" id="PS00667">
    <property type="entry name" value="COMPLEX1_ND1_1"/>
    <property type="match status" value="1"/>
</dbReference>
<accession>A0AAW2JJ85</accession>
<reference evidence="9" key="2">
    <citation type="journal article" date="2024" name="Plant">
        <title>Genomic evolution and insights into agronomic trait innovations of Sesamum species.</title>
        <authorList>
            <person name="Miao H."/>
            <person name="Wang L."/>
            <person name="Qu L."/>
            <person name="Liu H."/>
            <person name="Sun Y."/>
            <person name="Le M."/>
            <person name="Wang Q."/>
            <person name="Wei S."/>
            <person name="Zheng Y."/>
            <person name="Lin W."/>
            <person name="Duan Y."/>
            <person name="Cao H."/>
            <person name="Xiong S."/>
            <person name="Wang X."/>
            <person name="Wei L."/>
            <person name="Li C."/>
            <person name="Ma Q."/>
            <person name="Ju M."/>
            <person name="Zhao R."/>
            <person name="Li G."/>
            <person name="Mu C."/>
            <person name="Tian Q."/>
            <person name="Mei H."/>
            <person name="Zhang T."/>
            <person name="Gao T."/>
            <person name="Zhang H."/>
        </authorList>
    </citation>
    <scope>NUCLEOTIDE SEQUENCE</scope>
    <source>
        <strain evidence="9">KEN8</strain>
    </source>
</reference>
<evidence type="ECO:0000256" key="2">
    <source>
        <dbReference type="ARBA" id="ARBA00010535"/>
    </source>
</evidence>
<evidence type="ECO:0000256" key="8">
    <source>
        <dbReference type="SAM" id="Phobius"/>
    </source>
</evidence>
<evidence type="ECO:0000256" key="6">
    <source>
        <dbReference type="RuleBase" id="RU000471"/>
    </source>
</evidence>
<dbReference type="PANTHER" id="PTHR11432:SF3">
    <property type="entry name" value="NADH-UBIQUINONE OXIDOREDUCTASE CHAIN 1"/>
    <property type="match status" value="1"/>
</dbReference>
<comment type="similarity">
    <text evidence="2 6">Belongs to the complex I subunit 1 family.</text>
</comment>